<dbReference type="InterPro" id="IPR000917">
    <property type="entry name" value="Sulfatase_N"/>
</dbReference>
<organism evidence="8 9">
    <name type="scientific">Methylorubrum extorquens DSM 13060</name>
    <dbReference type="NCBI Taxonomy" id="882800"/>
    <lineage>
        <taxon>Bacteria</taxon>
        <taxon>Pseudomonadati</taxon>
        <taxon>Pseudomonadota</taxon>
        <taxon>Alphaproteobacteria</taxon>
        <taxon>Hyphomicrobiales</taxon>
        <taxon>Methylobacteriaceae</taxon>
        <taxon>Methylorubrum</taxon>
    </lineage>
</organism>
<dbReference type="InterPro" id="IPR006311">
    <property type="entry name" value="TAT_signal"/>
</dbReference>
<evidence type="ECO:0000256" key="2">
    <source>
        <dbReference type="ARBA" id="ARBA00008779"/>
    </source>
</evidence>
<dbReference type="SUPFAM" id="SSF53649">
    <property type="entry name" value="Alkaline phosphatase-like"/>
    <property type="match status" value="1"/>
</dbReference>
<dbReference type="Gene3D" id="3.40.720.10">
    <property type="entry name" value="Alkaline Phosphatase, subunit A"/>
    <property type="match status" value="1"/>
</dbReference>
<gene>
    <name evidence="8" type="ORF">MetexDRAFT_2362</name>
</gene>
<dbReference type="Pfam" id="PF14707">
    <property type="entry name" value="Sulfatase_C"/>
    <property type="match status" value="1"/>
</dbReference>
<dbReference type="EMBL" id="AGJK01000051">
    <property type="protein sequence ID" value="EHP92735.1"/>
    <property type="molecule type" value="Genomic_DNA"/>
</dbReference>
<keyword evidence="5" id="KW-0378">Hydrolase</keyword>
<protein>
    <submittedName>
        <fullName evidence="8">Sulfatase</fullName>
    </submittedName>
</protein>
<name>H1KIA0_METEX</name>
<proteinExistence type="inferred from homology"/>
<sequence length="569" mass="62684" precursor="true">MTRDRAPTPAQWRQRRQRFMRAALVGATALITTTPAVPTFAQAPFQQKPNILFIVSDDTGYGDLGPYGGGQGRGMPTPNIDRLANDGITFFSFYAQPSCTPGRAAMQTGRIPNRSGMTTVAFQGQGGGLPAAEWTLGSVLKQGGYKTYFTGKWHLGEADYALPNAQGYDVMQYCGLYHLNAYTYADPSWFPDMDPELRAMFQKVTRGALSGKAGEKAVEEFKVNGQYVNTPVVDGREGVVGIPFFDSYVEKAALGFLDDAAKGGAPFYINVNFMKVHQPNMPAPEFEHKSLSKTKYADSVVELDARIGRIMDKLRSLGLEQNTLVFYTTDNGAWQDVYPDAGYTPFRGTKGTVREGGNRVPAMAVWPGKIKPGTKNHDIVGGLDLMATFASVAGLKLPEKDREGQPMTFDSHDMSPVLLGKGKSERKSWFYFTEDELTPGAVRVGNYKAVFNLRGDDGAATGGLAVDSNLGWKGSSKYVATVPQVFDLWQDPQERYDIFMNNYTERTWTMVTMSEAVKALMKTYAQFPPRKLQSEVYTGPVTISQYERLQSVRERLANEGISLPLPTGQ</sequence>
<dbReference type="PATRIC" id="fig|882800.3.peg.2316"/>
<comment type="caution">
    <text evidence="8">The sequence shown here is derived from an EMBL/GenBank/DDBJ whole genome shotgun (WGS) entry which is preliminary data.</text>
</comment>
<reference evidence="8 9" key="1">
    <citation type="submission" date="2011-09" db="EMBL/GenBank/DDBJ databases">
        <title>The draft genome of Methylobacterium extorquens DSM 13060.</title>
        <authorList>
            <consortium name="US DOE Joint Genome Institute (JGI-PGF)"/>
            <person name="Lucas S."/>
            <person name="Han J."/>
            <person name="Lapidus A."/>
            <person name="Cheng J.-F."/>
            <person name="Goodwin L."/>
            <person name="Pitluck S."/>
            <person name="Peters L."/>
            <person name="Land M.L."/>
            <person name="Hauser L."/>
            <person name="Koskimaki J."/>
            <person name="Halonen O."/>
            <person name="Pirttila A."/>
            <person name="Frank C."/>
            <person name="Woyke T.J."/>
        </authorList>
    </citation>
    <scope>NUCLEOTIDE SEQUENCE [LARGE SCALE GENOMIC DNA]</scope>
    <source>
        <strain evidence="8 9">DSM 13060</strain>
    </source>
</reference>
<dbReference type="AlphaFoldDB" id="H1KIA0"/>
<dbReference type="InterPro" id="IPR017850">
    <property type="entry name" value="Alkaline_phosphatase_core_sf"/>
</dbReference>
<evidence type="ECO:0000256" key="5">
    <source>
        <dbReference type="ARBA" id="ARBA00022801"/>
    </source>
</evidence>
<keyword evidence="3" id="KW-0479">Metal-binding</keyword>
<dbReference type="GO" id="GO:0046872">
    <property type="term" value="F:metal ion binding"/>
    <property type="evidence" value="ECO:0007669"/>
    <property type="project" value="UniProtKB-KW"/>
</dbReference>
<comment type="cofactor">
    <cofactor evidence="1">
        <name>Ca(2+)</name>
        <dbReference type="ChEBI" id="CHEBI:29108"/>
    </cofactor>
</comment>
<dbReference type="PANTHER" id="PTHR42693">
    <property type="entry name" value="ARYLSULFATASE FAMILY MEMBER"/>
    <property type="match status" value="1"/>
</dbReference>
<comment type="similarity">
    <text evidence="2">Belongs to the sulfatase family.</text>
</comment>
<dbReference type="RefSeq" id="WP_003599765.1">
    <property type="nucleotide sequence ID" value="NZ_AGJK01000051.1"/>
</dbReference>
<dbReference type="GO" id="GO:0004065">
    <property type="term" value="F:arylsulfatase activity"/>
    <property type="evidence" value="ECO:0007669"/>
    <property type="project" value="TreeGrafter"/>
</dbReference>
<dbReference type="CDD" id="cd16142">
    <property type="entry name" value="ARS_like"/>
    <property type="match status" value="1"/>
</dbReference>
<dbReference type="Gene3D" id="3.30.1120.10">
    <property type="match status" value="1"/>
</dbReference>
<evidence type="ECO:0000313" key="9">
    <source>
        <dbReference type="Proteomes" id="UP000004382"/>
    </source>
</evidence>
<evidence type="ECO:0000256" key="3">
    <source>
        <dbReference type="ARBA" id="ARBA00022723"/>
    </source>
</evidence>
<feature type="domain" description="Sulfatase N-terminal" evidence="7">
    <location>
        <begin position="49"/>
        <end position="394"/>
    </location>
</feature>
<evidence type="ECO:0000256" key="6">
    <source>
        <dbReference type="ARBA" id="ARBA00022837"/>
    </source>
</evidence>
<dbReference type="Pfam" id="PF00884">
    <property type="entry name" value="Sulfatase"/>
    <property type="match status" value="1"/>
</dbReference>
<dbReference type="PROSITE" id="PS51318">
    <property type="entry name" value="TAT"/>
    <property type="match status" value="1"/>
</dbReference>
<evidence type="ECO:0000259" key="7">
    <source>
        <dbReference type="Pfam" id="PF00884"/>
    </source>
</evidence>
<evidence type="ECO:0000256" key="4">
    <source>
        <dbReference type="ARBA" id="ARBA00022729"/>
    </source>
</evidence>
<accession>H1KIA0</accession>
<keyword evidence="6" id="KW-0106">Calcium</keyword>
<evidence type="ECO:0000256" key="1">
    <source>
        <dbReference type="ARBA" id="ARBA00001913"/>
    </source>
</evidence>
<keyword evidence="4" id="KW-0732">Signal</keyword>
<dbReference type="Proteomes" id="UP000004382">
    <property type="component" value="Unassembled WGS sequence"/>
</dbReference>
<dbReference type="InterPro" id="IPR050738">
    <property type="entry name" value="Sulfatase"/>
</dbReference>
<evidence type="ECO:0000313" key="8">
    <source>
        <dbReference type="EMBL" id="EHP92735.1"/>
    </source>
</evidence>
<dbReference type="PANTHER" id="PTHR42693:SF42">
    <property type="entry name" value="ARYLSULFATASE G"/>
    <property type="match status" value="1"/>
</dbReference>